<proteinExistence type="predicted"/>
<keyword evidence="2" id="KW-1185">Reference proteome</keyword>
<reference evidence="1 2" key="1">
    <citation type="submission" date="2007-07" db="EMBL/GenBank/DDBJ databases">
        <title>Complete sequence of chromosome of Xanthobacter autotrophicus Py2.</title>
        <authorList>
            <consortium name="US DOE Joint Genome Institute"/>
            <person name="Copeland A."/>
            <person name="Lucas S."/>
            <person name="Lapidus A."/>
            <person name="Barry K."/>
            <person name="Glavina del Rio T."/>
            <person name="Hammon N."/>
            <person name="Israni S."/>
            <person name="Dalin E."/>
            <person name="Tice H."/>
            <person name="Pitluck S."/>
            <person name="Sims D."/>
            <person name="Brettin T."/>
            <person name="Bruce D."/>
            <person name="Detter J.C."/>
            <person name="Han C."/>
            <person name="Tapia R."/>
            <person name="Brainard J."/>
            <person name="Schmutz J."/>
            <person name="Larimer F."/>
            <person name="Land M."/>
            <person name="Hauser L."/>
            <person name="Kyrpides N."/>
            <person name="Kim E."/>
            <person name="Ensigns S.A."/>
            <person name="Richardson P."/>
        </authorList>
    </citation>
    <scope>NUCLEOTIDE SEQUENCE [LARGE SCALE GENOMIC DNA]</scope>
    <source>
        <strain evidence="2">ATCC BAA-1158 / Py2</strain>
    </source>
</reference>
<protein>
    <submittedName>
        <fullName evidence="1">Uncharacterized protein</fullName>
    </submittedName>
</protein>
<dbReference type="EMBL" id="CP000781">
    <property type="protein sequence ID" value="ABS65930.1"/>
    <property type="molecule type" value="Genomic_DNA"/>
</dbReference>
<evidence type="ECO:0000313" key="2">
    <source>
        <dbReference type="Proteomes" id="UP000002417"/>
    </source>
</evidence>
<name>A7ID37_XANP2</name>
<organism evidence="1 2">
    <name type="scientific">Xanthobacter autotrophicus (strain ATCC BAA-1158 / Py2)</name>
    <dbReference type="NCBI Taxonomy" id="78245"/>
    <lineage>
        <taxon>Bacteria</taxon>
        <taxon>Pseudomonadati</taxon>
        <taxon>Pseudomonadota</taxon>
        <taxon>Alphaproteobacteria</taxon>
        <taxon>Hyphomicrobiales</taxon>
        <taxon>Xanthobacteraceae</taxon>
        <taxon>Xanthobacter</taxon>
    </lineage>
</organism>
<dbReference type="AlphaFoldDB" id="A7ID37"/>
<accession>A7ID37</accession>
<gene>
    <name evidence="1" type="ordered locus">Xaut_0678</name>
</gene>
<sequence>MLHVFRRVWIASGRHRVGVAPAAIAALNPNLTATLLAHRQLRRAFGLVLSGMHTARALAARRFDRPTLRMLGDVSVWHHSLPRR</sequence>
<dbReference type="KEGG" id="xau:Xaut_0678"/>
<dbReference type="HOGENOM" id="CLU_2526686_0_0_5"/>
<evidence type="ECO:0000313" key="1">
    <source>
        <dbReference type="EMBL" id="ABS65930.1"/>
    </source>
</evidence>
<dbReference type="Proteomes" id="UP000002417">
    <property type="component" value="Chromosome"/>
</dbReference>
<dbReference type="STRING" id="78245.Xaut_0678"/>